<dbReference type="InterPro" id="IPR011227">
    <property type="entry name" value="UCP029730"/>
</dbReference>
<evidence type="ECO:0000313" key="1">
    <source>
        <dbReference type="EMBL" id="MDQ7250343.1"/>
    </source>
</evidence>
<name>A0ABU0YU11_9PROT</name>
<protein>
    <submittedName>
        <fullName evidence="1">N-formylglutamate amidohydrolase</fullName>
    </submittedName>
</protein>
<organism evidence="1 2">
    <name type="scientific">Dongia sedimenti</name>
    <dbReference type="NCBI Taxonomy" id="3064282"/>
    <lineage>
        <taxon>Bacteria</taxon>
        <taxon>Pseudomonadati</taxon>
        <taxon>Pseudomonadota</taxon>
        <taxon>Alphaproteobacteria</taxon>
        <taxon>Rhodospirillales</taxon>
        <taxon>Dongiaceae</taxon>
        <taxon>Dongia</taxon>
    </lineage>
</organism>
<dbReference type="Pfam" id="PF05013">
    <property type="entry name" value="FGase"/>
    <property type="match status" value="1"/>
</dbReference>
<sequence length="263" mass="29434">MTGNATLLQAGDPLPVGLENPAAKSPILFISDHAGRAFPRALGTLGLDAPELSRHIAWDIGIYGVTTHLAKMLDATYLFQPYSRLVIDCNRRPRDAQSIATVSDGTVVPGNSNLSEIERRIREREILEPYHREIERVLADRAARRHSTVIFAMHSCTDRLKRDAEPRPWHVGVIADTDWRIGDRLIELLEAETEYRIGRNQPYSVNMEADYTVPIHCEARGIPYVEIELRQDLIGDAKSQLEWATLLAGILPRAVEKSDVLAA</sequence>
<dbReference type="SUPFAM" id="SSF53187">
    <property type="entry name" value="Zn-dependent exopeptidases"/>
    <property type="match status" value="1"/>
</dbReference>
<dbReference type="EMBL" id="JAUYVI010000007">
    <property type="protein sequence ID" value="MDQ7250343.1"/>
    <property type="molecule type" value="Genomic_DNA"/>
</dbReference>
<comment type="caution">
    <text evidence="1">The sequence shown here is derived from an EMBL/GenBank/DDBJ whole genome shotgun (WGS) entry which is preliminary data.</text>
</comment>
<reference evidence="2" key="1">
    <citation type="submission" date="2023-08" db="EMBL/GenBank/DDBJ databases">
        <title>Rhodospirillaceae gen. nov., a novel taxon isolated from the Yangtze River Yuezi River estuary sludge.</title>
        <authorList>
            <person name="Ruan L."/>
        </authorList>
    </citation>
    <scope>NUCLEOTIDE SEQUENCE [LARGE SCALE GENOMIC DNA]</scope>
    <source>
        <strain evidence="2">R-7</strain>
    </source>
</reference>
<accession>A0ABU0YU11</accession>
<dbReference type="PIRSF" id="PIRSF029730">
    <property type="entry name" value="UCP029730"/>
    <property type="match status" value="1"/>
</dbReference>
<keyword evidence="2" id="KW-1185">Reference proteome</keyword>
<evidence type="ECO:0000313" key="2">
    <source>
        <dbReference type="Proteomes" id="UP001230156"/>
    </source>
</evidence>
<dbReference type="InterPro" id="IPR007709">
    <property type="entry name" value="N-FG_amidohydro"/>
</dbReference>
<dbReference type="RefSeq" id="WP_379959495.1">
    <property type="nucleotide sequence ID" value="NZ_JAUYVI010000007.1"/>
</dbReference>
<dbReference type="Gene3D" id="3.40.630.40">
    <property type="entry name" value="Zn-dependent exopeptidases"/>
    <property type="match status" value="1"/>
</dbReference>
<gene>
    <name evidence="1" type="ORF">Q8A70_21820</name>
</gene>
<dbReference type="Proteomes" id="UP001230156">
    <property type="component" value="Unassembled WGS sequence"/>
</dbReference>
<proteinExistence type="predicted"/>